<dbReference type="AlphaFoldDB" id="A0A451FLM7"/>
<geneLocation type="plastid" evidence="6"/>
<dbReference type="InterPro" id="IPR044958">
    <property type="entry name" value="Ribosomal_bL32_plant/cyanobact"/>
</dbReference>
<proteinExistence type="inferred from homology"/>
<dbReference type="GO" id="GO:0006412">
    <property type="term" value="P:translation"/>
    <property type="evidence" value="ECO:0007669"/>
    <property type="project" value="InterPro"/>
</dbReference>
<evidence type="ECO:0000256" key="1">
    <source>
        <dbReference type="ARBA" id="ARBA00008560"/>
    </source>
</evidence>
<dbReference type="InterPro" id="IPR011332">
    <property type="entry name" value="Ribosomal_zn-bd"/>
</dbReference>
<keyword evidence="6" id="KW-0934">Plastid</keyword>
<dbReference type="EMBL" id="MK281452">
    <property type="protein sequence ID" value="QAA11275.1"/>
    <property type="molecule type" value="Genomic_DNA"/>
</dbReference>
<dbReference type="RefSeq" id="YP_009550340.1">
    <property type="nucleotide sequence ID" value="NC_040294.1"/>
</dbReference>
<name>A0A451FLM7_9STRA</name>
<keyword evidence="3" id="KW-0687">Ribonucleoprotein</keyword>
<accession>A0A451FLM7</accession>
<dbReference type="SUPFAM" id="SSF57829">
    <property type="entry name" value="Zn-binding ribosomal proteins"/>
    <property type="match status" value="1"/>
</dbReference>
<dbReference type="HAMAP" id="MF_00340">
    <property type="entry name" value="Ribosomal_bL32"/>
    <property type="match status" value="1"/>
</dbReference>
<evidence type="ECO:0000256" key="5">
    <source>
        <dbReference type="ARBA" id="ARBA00035431"/>
    </source>
</evidence>
<protein>
    <recommendedName>
        <fullName evidence="4">Large ribosomal subunit protein bL32c</fullName>
    </recommendedName>
    <alternativeName>
        <fullName evidence="5">50S ribosomal protein L32, chloroplastic</fullName>
    </alternativeName>
</protein>
<sequence>MAVPKKRTSRTKTKIRKAKWLRKASLASKKAWSLGCSIAKGNSNSFVLEKVVKTD</sequence>
<dbReference type="GO" id="GO:0003735">
    <property type="term" value="F:structural constituent of ribosome"/>
    <property type="evidence" value="ECO:0007669"/>
    <property type="project" value="InterPro"/>
</dbReference>
<evidence type="ECO:0000256" key="2">
    <source>
        <dbReference type="ARBA" id="ARBA00022980"/>
    </source>
</evidence>
<evidence type="ECO:0000313" key="6">
    <source>
        <dbReference type="EMBL" id="QAA11275.1"/>
    </source>
</evidence>
<dbReference type="InterPro" id="IPR002677">
    <property type="entry name" value="Ribosomal_bL32"/>
</dbReference>
<organism evidence="6">
    <name type="scientific">Characiopsis acuta</name>
    <dbReference type="NCBI Taxonomy" id="2040456"/>
    <lineage>
        <taxon>Eukaryota</taxon>
        <taxon>Sar</taxon>
        <taxon>Stramenopiles</taxon>
        <taxon>Ochrophyta</taxon>
        <taxon>Eustigmatophyceae</taxon>
        <taxon>Eustigmatales</taxon>
        <taxon>Chlorobotryaceae</taxon>
        <taxon>Characiopsis</taxon>
    </lineage>
</organism>
<evidence type="ECO:0000256" key="4">
    <source>
        <dbReference type="ARBA" id="ARBA00035280"/>
    </source>
</evidence>
<dbReference type="GO" id="GO:0015934">
    <property type="term" value="C:large ribosomal subunit"/>
    <property type="evidence" value="ECO:0007669"/>
    <property type="project" value="InterPro"/>
</dbReference>
<dbReference type="PANTHER" id="PTHR36083">
    <property type="entry name" value="50S RIBOSOMAL PROTEIN L32, CHLOROPLASTIC"/>
    <property type="match status" value="1"/>
</dbReference>
<dbReference type="PANTHER" id="PTHR36083:SF1">
    <property type="entry name" value="LARGE RIBOSOMAL SUBUNIT PROTEIN BL32C"/>
    <property type="match status" value="1"/>
</dbReference>
<dbReference type="GeneID" id="38947294"/>
<evidence type="ECO:0000256" key="3">
    <source>
        <dbReference type="ARBA" id="ARBA00023274"/>
    </source>
</evidence>
<comment type="similarity">
    <text evidence="1">Belongs to the bacterial ribosomal protein bL32 family.</text>
</comment>
<reference evidence="6" key="1">
    <citation type="journal article" date="2019" name="Genome Biol. Evol.">
        <title>Plastid Genomes and Proteins Illuminate the Evolution of Eustigmatophyte Algae and Their Bacterial Endosymbionts.</title>
        <authorList>
            <person name="Sevcikova T."/>
            <person name="Yurchenko T."/>
            <person name="Fawley K.P."/>
            <person name="Amaral R."/>
            <person name="Strnad H."/>
            <person name="Santos L.M."/>
            <person name="Fawley M.W."/>
            <person name="Elias M."/>
        </authorList>
    </citation>
    <scope>NUCLEOTIDE SEQUENCE</scope>
    <source>
        <strain evidence="6">ACOI 456</strain>
    </source>
</reference>
<keyword evidence="2 6" id="KW-0689">Ribosomal protein</keyword>
<gene>
    <name evidence="6" type="primary">rpl32</name>
</gene>